<comment type="caution">
    <text evidence="2">The sequence shown here is derived from an EMBL/GenBank/DDBJ whole genome shotgun (WGS) entry which is preliminary data.</text>
</comment>
<evidence type="ECO:0000256" key="1">
    <source>
        <dbReference type="SAM" id="Phobius"/>
    </source>
</evidence>
<proteinExistence type="predicted"/>
<evidence type="ECO:0000313" key="2">
    <source>
        <dbReference type="EMBL" id="MBC8751440.1"/>
    </source>
</evidence>
<dbReference type="PANTHER" id="PTHR32309">
    <property type="entry name" value="TYROSINE-PROTEIN KINASE"/>
    <property type="match status" value="1"/>
</dbReference>
<accession>A0ABR7PYS0</accession>
<keyword evidence="3" id="KW-1185">Reference proteome</keyword>
<reference evidence="2 3" key="1">
    <citation type="submission" date="2019-09" db="EMBL/GenBank/DDBJ databases">
        <title>Paraburkholderia podalyriae sp. nov., A South African Podalyria-associated rhizobium.</title>
        <authorList>
            <person name="Mavima L."/>
            <person name="Beukes C.W."/>
            <person name="Palmer M."/>
            <person name="De Meyer S.E."/>
            <person name="James E.K."/>
            <person name="Maluk M."/>
            <person name="Avontuur J.R."/>
            <person name="Chan W.Y."/>
            <person name="Venter S.N."/>
            <person name="Steenkamp E.T."/>
        </authorList>
    </citation>
    <scope>NUCLEOTIDE SEQUENCE [LARGE SCALE GENOMIC DNA]</scope>
    <source>
        <strain evidence="2 3">WC7.3b</strain>
    </source>
</reference>
<dbReference type="RefSeq" id="WP_187638368.1">
    <property type="nucleotide sequence ID" value="NZ_VZQQ01000055.1"/>
</dbReference>
<dbReference type="Proteomes" id="UP000736373">
    <property type="component" value="Unassembled WGS sequence"/>
</dbReference>
<gene>
    <name evidence="2" type="ORF">F6X42_34390</name>
</gene>
<dbReference type="EMBL" id="VZQQ01000055">
    <property type="protein sequence ID" value="MBC8751440.1"/>
    <property type="molecule type" value="Genomic_DNA"/>
</dbReference>
<protein>
    <recommendedName>
        <fullName evidence="4">WcbD</fullName>
    </recommendedName>
</protein>
<evidence type="ECO:0008006" key="4">
    <source>
        <dbReference type="Google" id="ProtNLM"/>
    </source>
</evidence>
<feature type="transmembrane region" description="Helical" evidence="1">
    <location>
        <begin position="30"/>
        <end position="55"/>
    </location>
</feature>
<name>A0ABR7PYS0_9BURK</name>
<sequence>METVSSNNAALPPSGKKKGLVERIKGVNRIFALTVVVPTTVAIVYFGLIASDVYVSESRFVVRSAQRQSQTSVVGALLQGTGFSRAQDDTYPVIDYIQSRDALKELNQGGYIADRYGNHGDFLSHFSRGIDDSFEALWKYYGKHIVTVDFDSTSAITTLQVRGYTANDAEKINETLLEMSERLVNRMNARASEDTVKFAQSQMDAAAGKAKDAAAALATYRNSHTVFDPDRQSAMQLQQVTALQQQMFAAQTQLIQLQSISPQNPQIPVLKTNIATLEKQIEGATGGVTGGKDSLSNKAAAYARLQLDSQFADKQLASAMAALDNARAEAERKQIYLERLVQPNTPDVAIEPKRIKSILEVFALGMIAWGVLSLLLAGVREHHD</sequence>
<evidence type="ECO:0000313" key="3">
    <source>
        <dbReference type="Proteomes" id="UP000736373"/>
    </source>
</evidence>
<dbReference type="InterPro" id="IPR050445">
    <property type="entry name" value="Bact_polysacc_biosynth/exp"/>
</dbReference>
<organism evidence="2 3">
    <name type="scientific">Paraburkholderia podalyriae</name>
    <dbReference type="NCBI Taxonomy" id="1938811"/>
    <lineage>
        <taxon>Bacteria</taxon>
        <taxon>Pseudomonadati</taxon>
        <taxon>Pseudomonadota</taxon>
        <taxon>Betaproteobacteria</taxon>
        <taxon>Burkholderiales</taxon>
        <taxon>Burkholderiaceae</taxon>
        <taxon>Paraburkholderia</taxon>
    </lineage>
</organism>
<keyword evidence="1" id="KW-0812">Transmembrane</keyword>
<feature type="transmembrane region" description="Helical" evidence="1">
    <location>
        <begin position="361"/>
        <end position="379"/>
    </location>
</feature>
<keyword evidence="1" id="KW-1133">Transmembrane helix</keyword>
<keyword evidence="1" id="KW-0472">Membrane</keyword>
<dbReference type="PANTHER" id="PTHR32309:SF13">
    <property type="entry name" value="FERRIC ENTEROBACTIN TRANSPORT PROTEIN FEPE"/>
    <property type="match status" value="1"/>
</dbReference>